<dbReference type="GO" id="GO:0003824">
    <property type="term" value="F:catalytic activity"/>
    <property type="evidence" value="ECO:0007669"/>
    <property type="project" value="UniProtKB-ARBA"/>
</dbReference>
<dbReference type="PANTHER" id="PTHR43689">
    <property type="entry name" value="HYDROLASE"/>
    <property type="match status" value="1"/>
</dbReference>
<name>H0R517_9ACTN</name>
<evidence type="ECO:0000313" key="3">
    <source>
        <dbReference type="Proteomes" id="UP000035034"/>
    </source>
</evidence>
<proteinExistence type="predicted"/>
<comment type="caution">
    <text evidence="2">The sequence shown here is derived from an EMBL/GenBank/DDBJ whole genome shotgun (WGS) entry which is preliminary data.</text>
</comment>
<dbReference type="InterPro" id="IPR000073">
    <property type="entry name" value="AB_hydrolase_1"/>
</dbReference>
<sequence length="313" mass="34547">MTYQTQRAWREIQSFLPADYQIPEDDQPAEEWWDYQGHSIHLDTYRNPDAAVKVILFHGVGTNGRQMSMILGRPLAHRGLETIAVDMPTFGVTSVAPGSVVTYDDWVDIGSALVQRELARDDRPIILYGLSAGGAETFHVAARGGVRGIVGMTFLDQRDKRVALDTAHDPITGRLTPTLKTLAKTPLRKVRVPMRLVSKMRTLVNDPAALKVFYRDKSSAGNWASVAFLDSYMHYQPDVEPVDFDVCPVLHTQPADDRWTPADLSEPLLGPIRKVEVSTVTLTNAGHFPIEQPGLDELVAAVYEFAIGVGVGG</sequence>
<gene>
    <name evidence="2" type="ORF">GOEFS_106_00650</name>
</gene>
<dbReference type="Pfam" id="PF12697">
    <property type="entry name" value="Abhydrolase_6"/>
    <property type="match status" value="1"/>
</dbReference>
<dbReference type="STRING" id="1077974.GOEFS_106_00650"/>
<dbReference type="AlphaFoldDB" id="H0R517"/>
<dbReference type="eggNOG" id="COG2267">
    <property type="taxonomic scope" value="Bacteria"/>
</dbReference>
<dbReference type="RefSeq" id="WP_007319503.1">
    <property type="nucleotide sequence ID" value="NZ_BAEH01000106.1"/>
</dbReference>
<dbReference type="InterPro" id="IPR029058">
    <property type="entry name" value="AB_hydrolase_fold"/>
</dbReference>
<accession>H0R517</accession>
<reference evidence="2 3" key="1">
    <citation type="submission" date="2011-12" db="EMBL/GenBank/DDBJ databases">
        <title>Whole genome shotgun sequence of Gordonia effusa NBRC 100432.</title>
        <authorList>
            <person name="Yoshida I."/>
            <person name="Takarada H."/>
            <person name="Hosoyama A."/>
            <person name="Tsuchikane K."/>
            <person name="Katsumata H."/>
            <person name="Yamazaki S."/>
            <person name="Fujita N."/>
        </authorList>
    </citation>
    <scope>NUCLEOTIDE SEQUENCE [LARGE SCALE GENOMIC DNA]</scope>
    <source>
        <strain evidence="2 3">NBRC 100432</strain>
    </source>
</reference>
<dbReference type="PANTHER" id="PTHR43689:SF8">
    <property type="entry name" value="ALPHA_BETA-HYDROLASES SUPERFAMILY PROTEIN"/>
    <property type="match status" value="1"/>
</dbReference>
<dbReference type="EMBL" id="BAEH01000106">
    <property type="protein sequence ID" value="GAB20168.1"/>
    <property type="molecule type" value="Genomic_DNA"/>
</dbReference>
<dbReference type="SUPFAM" id="SSF53474">
    <property type="entry name" value="alpha/beta-Hydrolases"/>
    <property type="match status" value="1"/>
</dbReference>
<dbReference type="Proteomes" id="UP000035034">
    <property type="component" value="Unassembled WGS sequence"/>
</dbReference>
<feature type="domain" description="AB hydrolase-1" evidence="1">
    <location>
        <begin position="54"/>
        <end position="293"/>
    </location>
</feature>
<keyword evidence="3" id="KW-1185">Reference proteome</keyword>
<dbReference type="OrthoDB" id="1376138at2"/>
<evidence type="ECO:0000259" key="1">
    <source>
        <dbReference type="Pfam" id="PF12697"/>
    </source>
</evidence>
<dbReference type="Gene3D" id="3.40.50.1820">
    <property type="entry name" value="alpha/beta hydrolase"/>
    <property type="match status" value="1"/>
</dbReference>
<organism evidence="2 3">
    <name type="scientific">Gordonia effusa NBRC 100432</name>
    <dbReference type="NCBI Taxonomy" id="1077974"/>
    <lineage>
        <taxon>Bacteria</taxon>
        <taxon>Bacillati</taxon>
        <taxon>Actinomycetota</taxon>
        <taxon>Actinomycetes</taxon>
        <taxon>Mycobacteriales</taxon>
        <taxon>Gordoniaceae</taxon>
        <taxon>Gordonia</taxon>
    </lineage>
</organism>
<evidence type="ECO:0000313" key="2">
    <source>
        <dbReference type="EMBL" id="GAB20168.1"/>
    </source>
</evidence>
<protein>
    <recommendedName>
        <fullName evidence="1">AB hydrolase-1 domain-containing protein</fullName>
    </recommendedName>
</protein>